<sequence>MGRLTAQGDPKMCPLQTLRAPSPSAKKPQFVGKLMLPLRERLPLAGTCYFRARFCALARDCPFSPLQLCPGTAVPEAPGAPCLLLGALRLALARRLLPASDEN</sequence>
<proteinExistence type="predicted"/>
<dbReference type="EMBL" id="JANPWB010000016">
    <property type="protein sequence ID" value="KAJ1085483.1"/>
    <property type="molecule type" value="Genomic_DNA"/>
</dbReference>
<comment type="caution">
    <text evidence="1">The sequence shown here is derived from an EMBL/GenBank/DDBJ whole genome shotgun (WGS) entry which is preliminary data.</text>
</comment>
<name>A0AAV7L9W7_PLEWA</name>
<dbReference type="Proteomes" id="UP001066276">
    <property type="component" value="Chromosome 12"/>
</dbReference>
<dbReference type="AlphaFoldDB" id="A0AAV7L9W7"/>
<evidence type="ECO:0000313" key="2">
    <source>
        <dbReference type="Proteomes" id="UP001066276"/>
    </source>
</evidence>
<gene>
    <name evidence="1" type="ORF">NDU88_005615</name>
</gene>
<evidence type="ECO:0000313" key="1">
    <source>
        <dbReference type="EMBL" id="KAJ1085483.1"/>
    </source>
</evidence>
<keyword evidence="2" id="KW-1185">Reference proteome</keyword>
<accession>A0AAV7L9W7</accession>
<organism evidence="1 2">
    <name type="scientific">Pleurodeles waltl</name>
    <name type="common">Iberian ribbed newt</name>
    <dbReference type="NCBI Taxonomy" id="8319"/>
    <lineage>
        <taxon>Eukaryota</taxon>
        <taxon>Metazoa</taxon>
        <taxon>Chordata</taxon>
        <taxon>Craniata</taxon>
        <taxon>Vertebrata</taxon>
        <taxon>Euteleostomi</taxon>
        <taxon>Amphibia</taxon>
        <taxon>Batrachia</taxon>
        <taxon>Caudata</taxon>
        <taxon>Salamandroidea</taxon>
        <taxon>Salamandridae</taxon>
        <taxon>Pleurodelinae</taxon>
        <taxon>Pleurodeles</taxon>
    </lineage>
</organism>
<reference evidence="1" key="1">
    <citation type="journal article" date="2022" name="bioRxiv">
        <title>Sequencing and chromosome-scale assembly of the giantPleurodeles waltlgenome.</title>
        <authorList>
            <person name="Brown T."/>
            <person name="Elewa A."/>
            <person name="Iarovenko S."/>
            <person name="Subramanian E."/>
            <person name="Araus A.J."/>
            <person name="Petzold A."/>
            <person name="Susuki M."/>
            <person name="Suzuki K.-i.T."/>
            <person name="Hayashi T."/>
            <person name="Toyoda A."/>
            <person name="Oliveira C."/>
            <person name="Osipova E."/>
            <person name="Leigh N.D."/>
            <person name="Simon A."/>
            <person name="Yun M.H."/>
        </authorList>
    </citation>
    <scope>NUCLEOTIDE SEQUENCE</scope>
    <source>
        <strain evidence="1">20211129_DDA</strain>
        <tissue evidence="1">Liver</tissue>
    </source>
</reference>
<protein>
    <submittedName>
        <fullName evidence="1">Uncharacterized protein</fullName>
    </submittedName>
</protein>